<keyword evidence="2" id="KW-1185">Reference proteome</keyword>
<reference evidence="1 2" key="1">
    <citation type="submission" date="2023-02" db="EMBL/GenBank/DDBJ databases">
        <title>LHISI_Scaffold_Assembly.</title>
        <authorList>
            <person name="Stuart O.P."/>
            <person name="Cleave R."/>
            <person name="Magrath M.J.L."/>
            <person name="Mikheyev A.S."/>
        </authorList>
    </citation>
    <scope>NUCLEOTIDE SEQUENCE [LARGE SCALE GENOMIC DNA]</scope>
    <source>
        <strain evidence="1">Daus_M_001</strain>
        <tissue evidence="1">Leg muscle</tissue>
    </source>
</reference>
<evidence type="ECO:0000313" key="1">
    <source>
        <dbReference type="EMBL" id="KAJ8874082.1"/>
    </source>
</evidence>
<name>A0ABQ9GPW0_9NEOP</name>
<protein>
    <submittedName>
        <fullName evidence="1">Uncharacterized protein</fullName>
    </submittedName>
</protein>
<accession>A0ABQ9GPW0</accession>
<organism evidence="1 2">
    <name type="scientific">Dryococelus australis</name>
    <dbReference type="NCBI Taxonomy" id="614101"/>
    <lineage>
        <taxon>Eukaryota</taxon>
        <taxon>Metazoa</taxon>
        <taxon>Ecdysozoa</taxon>
        <taxon>Arthropoda</taxon>
        <taxon>Hexapoda</taxon>
        <taxon>Insecta</taxon>
        <taxon>Pterygota</taxon>
        <taxon>Neoptera</taxon>
        <taxon>Polyneoptera</taxon>
        <taxon>Phasmatodea</taxon>
        <taxon>Verophasmatodea</taxon>
        <taxon>Anareolatae</taxon>
        <taxon>Phasmatidae</taxon>
        <taxon>Eurycanthinae</taxon>
        <taxon>Dryococelus</taxon>
    </lineage>
</organism>
<gene>
    <name evidence="1" type="ORF">PR048_024923</name>
</gene>
<proteinExistence type="predicted"/>
<sequence length="392" mass="44282">MKREKRSRELELNALYITTEGSTECEEITKKQVYFAKIFMAILDFDILRPQPQLPLVTGRLSTWEDMFLSDMGQPELKVEQGNSKTSITVMFSFSASGLMVLPMLPIKIVQSVKNSWKTGCIDTDWMKAEVFYEYIGNIFVPFVMPPTQEGWKEGALDWRRELANDDLNNRKFCPVLRTILNKDVEAEALQNGFVRSFTTAVQTWTTRRRALTVPTAWKVPELAAHFRELTRFGELARWVTSSSAGSEPAWRSVIDVFKLRTLTGESGRQRLRQTVDNKQEADIGPCKAYHGARPDASQTRGTPSDVSQWLTSEEAARGVCLDHRLNARHMVGSRGTGDDMATPAVNAAKSLWPRHFRMLVERTGVCVTSDIVLAVMVPSIHTSYLLAILTK</sequence>
<evidence type="ECO:0000313" key="2">
    <source>
        <dbReference type="Proteomes" id="UP001159363"/>
    </source>
</evidence>
<comment type="caution">
    <text evidence="1">The sequence shown here is derived from an EMBL/GenBank/DDBJ whole genome shotgun (WGS) entry which is preliminary data.</text>
</comment>
<dbReference type="Proteomes" id="UP001159363">
    <property type="component" value="Chromosome 9"/>
</dbReference>
<dbReference type="EMBL" id="JARBHB010000010">
    <property type="protein sequence ID" value="KAJ8874082.1"/>
    <property type="molecule type" value="Genomic_DNA"/>
</dbReference>